<protein>
    <submittedName>
        <fullName evidence="1">Uncharacterized protein</fullName>
    </submittedName>
</protein>
<keyword evidence="2" id="KW-1185">Reference proteome</keyword>
<dbReference type="EMBL" id="JYDL01000021">
    <property type="protein sequence ID" value="KRX23931.1"/>
    <property type="molecule type" value="Genomic_DNA"/>
</dbReference>
<accession>A0A0V0SB36</accession>
<gene>
    <name evidence="1" type="ORF">T07_12616</name>
</gene>
<dbReference type="Proteomes" id="UP000054630">
    <property type="component" value="Unassembled WGS sequence"/>
</dbReference>
<name>A0A0V0SB36_9BILA</name>
<dbReference type="AlphaFoldDB" id="A0A0V0SB36"/>
<comment type="caution">
    <text evidence="1">The sequence shown here is derived from an EMBL/GenBank/DDBJ whole genome shotgun (WGS) entry which is preliminary data.</text>
</comment>
<organism evidence="1 2">
    <name type="scientific">Trichinella nelsoni</name>
    <dbReference type="NCBI Taxonomy" id="6336"/>
    <lineage>
        <taxon>Eukaryota</taxon>
        <taxon>Metazoa</taxon>
        <taxon>Ecdysozoa</taxon>
        <taxon>Nematoda</taxon>
        <taxon>Enoplea</taxon>
        <taxon>Dorylaimia</taxon>
        <taxon>Trichinellida</taxon>
        <taxon>Trichinellidae</taxon>
        <taxon>Trichinella</taxon>
    </lineage>
</organism>
<evidence type="ECO:0000313" key="2">
    <source>
        <dbReference type="Proteomes" id="UP000054630"/>
    </source>
</evidence>
<reference evidence="1 2" key="1">
    <citation type="submission" date="2015-01" db="EMBL/GenBank/DDBJ databases">
        <title>Evolution of Trichinella species and genotypes.</title>
        <authorList>
            <person name="Korhonen P.K."/>
            <person name="Edoardo P."/>
            <person name="Giuseppe L.R."/>
            <person name="Gasser R.B."/>
        </authorList>
    </citation>
    <scope>NUCLEOTIDE SEQUENCE [LARGE SCALE GENOMIC DNA]</scope>
    <source>
        <strain evidence="1">ISS37</strain>
    </source>
</reference>
<evidence type="ECO:0000313" key="1">
    <source>
        <dbReference type="EMBL" id="KRX23931.1"/>
    </source>
</evidence>
<sequence length="85" mass="9186">MDDLPTSCDSHKEAQTLMDQLDWMEHHGTEVCVPNHVRGLLSSPLGARPGNGDGRHAASSLAFYGPAGPAVWRTTSRACDVPSEW</sequence>
<proteinExistence type="predicted"/>